<accession>E4UWR9</accession>
<dbReference type="GeneID" id="10027451"/>
<dbReference type="HOGENOM" id="CLU_1815340_0_0_1"/>
<keyword evidence="2" id="KW-1185">Reference proteome</keyword>
<proteinExistence type="predicted"/>
<gene>
    <name evidence="1" type="ORF">MGYG_04774</name>
</gene>
<protein>
    <submittedName>
        <fullName evidence="1">Uncharacterized protein</fullName>
    </submittedName>
</protein>
<dbReference type="OrthoDB" id="10368271at2759"/>
<name>E4UWR9_ARTGP</name>
<evidence type="ECO:0000313" key="1">
    <source>
        <dbReference type="EMBL" id="EFR01772.1"/>
    </source>
</evidence>
<dbReference type="InParanoid" id="E4UWR9"/>
<dbReference type="RefSeq" id="XP_003172183.1">
    <property type="nucleotide sequence ID" value="XM_003172135.1"/>
</dbReference>
<sequence length="142" mass="16140">MAIVELRGEAAVFPPCPSPSAMPEEVRSFLRGWVAAMKQVPVSHPTIKEMPISFEGFGDALYHATAHDLERFFVRHPADTTGATLSLALSLYAYLHEEEQKMNGEKRTKDQRQLLEDIELAERVEQYMKIKADNSIQSKRCY</sequence>
<dbReference type="AlphaFoldDB" id="E4UWR9"/>
<reference evidence="2" key="1">
    <citation type="journal article" date="2012" name="MBio">
        <title>Comparative genome analysis of Trichophyton rubrum and related dermatophytes reveals candidate genes involved in infection.</title>
        <authorList>
            <person name="Martinez D.A."/>
            <person name="Oliver B.G."/>
            <person name="Graeser Y."/>
            <person name="Goldberg J.M."/>
            <person name="Li W."/>
            <person name="Martinez-Rossi N.M."/>
            <person name="Monod M."/>
            <person name="Shelest E."/>
            <person name="Barton R.C."/>
            <person name="Birch E."/>
            <person name="Brakhage A.A."/>
            <person name="Chen Z."/>
            <person name="Gurr S.J."/>
            <person name="Heiman D."/>
            <person name="Heitman J."/>
            <person name="Kosti I."/>
            <person name="Rossi A."/>
            <person name="Saif S."/>
            <person name="Samalova M."/>
            <person name="Saunders C.W."/>
            <person name="Shea T."/>
            <person name="Summerbell R.C."/>
            <person name="Xu J."/>
            <person name="Young S."/>
            <person name="Zeng Q."/>
            <person name="Birren B.W."/>
            <person name="Cuomo C.A."/>
            <person name="White T.C."/>
        </authorList>
    </citation>
    <scope>NUCLEOTIDE SEQUENCE [LARGE SCALE GENOMIC DNA]</scope>
    <source>
        <strain evidence="2">ATCC MYA-4604 / CBS 118893</strain>
    </source>
</reference>
<dbReference type="EMBL" id="DS989825">
    <property type="protein sequence ID" value="EFR01772.1"/>
    <property type="molecule type" value="Genomic_DNA"/>
</dbReference>
<dbReference type="Proteomes" id="UP000002669">
    <property type="component" value="Unassembled WGS sequence"/>
</dbReference>
<organism evidence="2">
    <name type="scientific">Arthroderma gypseum (strain ATCC MYA-4604 / CBS 118893)</name>
    <name type="common">Microsporum gypseum</name>
    <dbReference type="NCBI Taxonomy" id="535722"/>
    <lineage>
        <taxon>Eukaryota</taxon>
        <taxon>Fungi</taxon>
        <taxon>Dikarya</taxon>
        <taxon>Ascomycota</taxon>
        <taxon>Pezizomycotina</taxon>
        <taxon>Eurotiomycetes</taxon>
        <taxon>Eurotiomycetidae</taxon>
        <taxon>Onygenales</taxon>
        <taxon>Arthrodermataceae</taxon>
        <taxon>Nannizzia</taxon>
    </lineage>
</organism>
<dbReference type="eggNOG" id="ENOG502RQXK">
    <property type="taxonomic scope" value="Eukaryota"/>
</dbReference>
<evidence type="ECO:0000313" key="2">
    <source>
        <dbReference type="Proteomes" id="UP000002669"/>
    </source>
</evidence>
<dbReference type="OMA" id="EMPISFE"/>
<dbReference type="VEuPathDB" id="FungiDB:MGYG_04774"/>